<dbReference type="GO" id="GO:0016197">
    <property type="term" value="P:endosomal transport"/>
    <property type="evidence" value="ECO:0000318"/>
    <property type="project" value="GO_Central"/>
</dbReference>
<evidence type="ECO:0000256" key="8">
    <source>
        <dbReference type="ARBA" id="ARBA00030827"/>
    </source>
</evidence>
<dbReference type="OMA" id="KEHPTDY"/>
<organism evidence="11 12">
    <name type="scientific">Strongylocentrotus purpuratus</name>
    <name type="common">Purple sea urchin</name>
    <dbReference type="NCBI Taxonomy" id="7668"/>
    <lineage>
        <taxon>Eukaryota</taxon>
        <taxon>Metazoa</taxon>
        <taxon>Echinodermata</taxon>
        <taxon>Eleutherozoa</taxon>
        <taxon>Echinozoa</taxon>
        <taxon>Echinoidea</taxon>
        <taxon>Euechinoidea</taxon>
        <taxon>Echinacea</taxon>
        <taxon>Camarodonta</taxon>
        <taxon>Echinidea</taxon>
        <taxon>Strongylocentrotidae</taxon>
        <taxon>Strongylocentrotus</taxon>
    </lineage>
</organism>
<keyword evidence="6" id="KW-0472">Membrane</keyword>
<dbReference type="KEGG" id="spu:577201"/>
<comment type="subcellular location">
    <subcellularLocation>
        <location evidence="7">Endomembrane system</location>
        <topology evidence="7">Peripheral membrane protein</topology>
        <orientation evidence="7">Cytoplasmic side</orientation>
    </subcellularLocation>
</comment>
<dbReference type="EnsemblMetazoa" id="XM_777445">
    <property type="protein sequence ID" value="XP_782538"/>
    <property type="gene ID" value="LOC577201"/>
</dbReference>
<comment type="similarity">
    <text evidence="1">Belongs to the adaptor complexes medium subunit family.</text>
</comment>
<dbReference type="FunFam" id="2.60.40.1170:FF:000013">
    <property type="entry name" value="AP-5 complex subunit mu-1 isoform X1"/>
    <property type="match status" value="1"/>
</dbReference>
<evidence type="ECO:0000256" key="1">
    <source>
        <dbReference type="ARBA" id="ARBA00005324"/>
    </source>
</evidence>
<dbReference type="GO" id="GO:0005770">
    <property type="term" value="C:late endosome"/>
    <property type="evidence" value="ECO:0000318"/>
    <property type="project" value="GO_Central"/>
</dbReference>
<name>A0A7M7RC09_STRPU</name>
<keyword evidence="12" id="KW-1185">Reference proteome</keyword>
<feature type="region of interest" description="Disordered" evidence="9">
    <location>
        <begin position="318"/>
        <end position="384"/>
    </location>
</feature>
<dbReference type="InterPro" id="IPR039591">
    <property type="entry name" value="AP5M1"/>
</dbReference>
<evidence type="ECO:0000256" key="9">
    <source>
        <dbReference type="SAM" id="MobiDB-lite"/>
    </source>
</evidence>
<proteinExistence type="inferred from homology"/>
<dbReference type="GO" id="GO:0005764">
    <property type="term" value="C:lysosome"/>
    <property type="evidence" value="ECO:0000318"/>
    <property type="project" value="GO_Central"/>
</dbReference>
<dbReference type="PANTHER" id="PTHR16082:SF2">
    <property type="entry name" value="AP-5 COMPLEX SUBUNIT MU-1"/>
    <property type="match status" value="1"/>
</dbReference>
<dbReference type="GO" id="GO:0015031">
    <property type="term" value="P:protein transport"/>
    <property type="evidence" value="ECO:0007669"/>
    <property type="project" value="UniProtKB-KW"/>
</dbReference>
<evidence type="ECO:0000256" key="6">
    <source>
        <dbReference type="ARBA" id="ARBA00023136"/>
    </source>
</evidence>
<dbReference type="SUPFAM" id="SSF49447">
    <property type="entry name" value="Second domain of Mu2 adaptin subunit (ap50) of ap2 adaptor"/>
    <property type="match status" value="1"/>
</dbReference>
<dbReference type="Gene3D" id="2.60.40.1170">
    <property type="entry name" value="Mu homology domain, subdomain B"/>
    <property type="match status" value="2"/>
</dbReference>
<evidence type="ECO:0000256" key="4">
    <source>
        <dbReference type="ARBA" id="ARBA00022448"/>
    </source>
</evidence>
<dbReference type="InterPro" id="IPR036168">
    <property type="entry name" value="AP2_Mu_C_sf"/>
</dbReference>
<reference evidence="11" key="2">
    <citation type="submission" date="2021-01" db="UniProtKB">
        <authorList>
            <consortium name="EnsemblMetazoa"/>
        </authorList>
    </citation>
    <scope>IDENTIFICATION</scope>
</reference>
<dbReference type="PROSITE" id="PS51072">
    <property type="entry name" value="MHD"/>
    <property type="match status" value="1"/>
</dbReference>
<keyword evidence="4" id="KW-0813">Transport</keyword>
<evidence type="ECO:0000256" key="2">
    <source>
        <dbReference type="ARBA" id="ARBA00011174"/>
    </source>
</evidence>
<accession>A0A7M7RC09</accession>
<dbReference type="Pfam" id="PF00928">
    <property type="entry name" value="Adap_comp_sub"/>
    <property type="match status" value="1"/>
</dbReference>
<feature type="compositionally biased region" description="Low complexity" evidence="9">
    <location>
        <begin position="322"/>
        <end position="335"/>
    </location>
</feature>
<protein>
    <recommendedName>
        <fullName evidence="3">AP-5 complex subunit mu-1</fullName>
    </recommendedName>
    <alternativeName>
        <fullName evidence="8">Adaptor-related protein complex 5 subunit mu-1</fullName>
    </alternativeName>
</protein>
<dbReference type="OrthoDB" id="1877176at2759"/>
<dbReference type="CTD" id="55745"/>
<feature type="domain" description="MHD" evidence="10">
    <location>
        <begin position="212"/>
        <end position="523"/>
    </location>
</feature>
<dbReference type="InterPro" id="IPR028565">
    <property type="entry name" value="MHD"/>
</dbReference>
<evidence type="ECO:0000313" key="11">
    <source>
        <dbReference type="EnsemblMetazoa" id="XP_782538"/>
    </source>
</evidence>
<dbReference type="InParanoid" id="A0A7M7RC09"/>
<evidence type="ECO:0000256" key="7">
    <source>
        <dbReference type="ARBA" id="ARBA00029433"/>
    </source>
</evidence>
<feature type="compositionally biased region" description="Polar residues" evidence="9">
    <location>
        <begin position="336"/>
        <end position="362"/>
    </location>
</feature>
<keyword evidence="5" id="KW-0653">Protein transport</keyword>
<dbReference type="GO" id="GO:0005829">
    <property type="term" value="C:cytosol"/>
    <property type="evidence" value="ECO:0000318"/>
    <property type="project" value="GO_Central"/>
</dbReference>
<comment type="subunit">
    <text evidence="2">Probably part of the adaptor protein complex 5 (AP-5) a tetramer composed of AP5B1, AP5M1, AP5S1 and AP5Z1.</text>
</comment>
<dbReference type="PANTHER" id="PTHR16082">
    <property type="entry name" value="AP-5 COMPLEX SUBUNIT MU-1"/>
    <property type="match status" value="1"/>
</dbReference>
<dbReference type="GO" id="GO:0030119">
    <property type="term" value="C:AP-type membrane coat adaptor complex"/>
    <property type="evidence" value="ECO:0000318"/>
    <property type="project" value="GO_Central"/>
</dbReference>
<dbReference type="GeneID" id="577201"/>
<sequence>MALRALWVIPLPGNGPPSVLFSRKYPTVEKRAKIYGEGGEGSDYVKIPNETEIYKAVLDELGLQHPPDKFIDSRDSCDKVYQKPIFELTVKEGKLWPVIMIEKFGVLYSCLPVVESASSSRPPLIDIPGVSMGFSLLFQMAEVVGALPRNVNEMHPKLQELYCYLSQAAPFGSVIDSNPTTIKASITGRIHTQSISAHTKQPAWRPVVPKTKPQLHFATTEQIRAVLYNRPDVDDVYQLYGTVTCKADLEGAMPEVTVNLAVPPDIPPLENLIIHPCVAATDPLNLQPGEVTSVVRKFHFNPPSEMFILCHYTASAPSADQSSTVTSPSRPPSVTMARSATPTSVSRSTNYSSGLETPTRGSMTHRGVITPSSERSSSPTPSQLSFQALATPSELPIKAAYEMTGDERQVQVKLRLKLSGSVKNSFEYFEVQIPFFNRGVVVGVDVNPSIGSVVLSQDRHRLGWNIGQKLPSRNLEASLQANVQFGPQEKDDNKDSFCVGLNTYASVSNDGYLLKFLVVLMVI</sequence>
<evidence type="ECO:0000256" key="5">
    <source>
        <dbReference type="ARBA" id="ARBA00022927"/>
    </source>
</evidence>
<dbReference type="AlphaFoldDB" id="A0A7M7RC09"/>
<reference evidence="12" key="1">
    <citation type="submission" date="2015-02" db="EMBL/GenBank/DDBJ databases">
        <title>Genome sequencing for Strongylocentrotus purpuratus.</title>
        <authorList>
            <person name="Murali S."/>
            <person name="Liu Y."/>
            <person name="Vee V."/>
            <person name="English A."/>
            <person name="Wang M."/>
            <person name="Skinner E."/>
            <person name="Han Y."/>
            <person name="Muzny D.M."/>
            <person name="Worley K.C."/>
            <person name="Gibbs R.A."/>
        </authorList>
    </citation>
    <scope>NUCLEOTIDE SEQUENCE</scope>
</reference>
<dbReference type="Proteomes" id="UP000007110">
    <property type="component" value="Unassembled WGS sequence"/>
</dbReference>
<feature type="compositionally biased region" description="Low complexity" evidence="9">
    <location>
        <begin position="371"/>
        <end position="384"/>
    </location>
</feature>
<dbReference type="RefSeq" id="XP_782538.3">
    <property type="nucleotide sequence ID" value="XM_777445.5"/>
</dbReference>
<evidence type="ECO:0000256" key="3">
    <source>
        <dbReference type="ARBA" id="ARBA00021851"/>
    </source>
</evidence>
<evidence type="ECO:0000313" key="12">
    <source>
        <dbReference type="Proteomes" id="UP000007110"/>
    </source>
</evidence>
<evidence type="ECO:0000259" key="10">
    <source>
        <dbReference type="PROSITE" id="PS51072"/>
    </source>
</evidence>